<dbReference type="PROSITE" id="PS51736">
    <property type="entry name" value="RECOMBINASES_3"/>
    <property type="match status" value="1"/>
</dbReference>
<dbReference type="Proteomes" id="UP000183107">
    <property type="component" value="Unassembled WGS sequence"/>
</dbReference>
<organism evidence="2 3">
    <name type="scientific">Nitrosospira briensis</name>
    <dbReference type="NCBI Taxonomy" id="35799"/>
    <lineage>
        <taxon>Bacteria</taxon>
        <taxon>Pseudomonadati</taxon>
        <taxon>Pseudomonadota</taxon>
        <taxon>Betaproteobacteria</taxon>
        <taxon>Nitrosomonadales</taxon>
        <taxon>Nitrosomonadaceae</taxon>
        <taxon>Nitrosospira</taxon>
    </lineage>
</organism>
<protein>
    <recommendedName>
        <fullName evidence="1">Resolvase/invertase-type recombinase catalytic domain-containing protein</fullName>
    </recommendedName>
</protein>
<reference evidence="3" key="1">
    <citation type="submission" date="2016-10" db="EMBL/GenBank/DDBJ databases">
        <authorList>
            <person name="Varghese N."/>
        </authorList>
    </citation>
    <scope>NUCLEOTIDE SEQUENCE [LARGE SCALE GENOMIC DNA]</scope>
    <source>
        <strain evidence="3">Nsp8</strain>
    </source>
</reference>
<keyword evidence="3" id="KW-1185">Reference proteome</keyword>
<dbReference type="GO" id="GO:0003677">
    <property type="term" value="F:DNA binding"/>
    <property type="evidence" value="ECO:0007669"/>
    <property type="project" value="InterPro"/>
</dbReference>
<dbReference type="InterPro" id="IPR036162">
    <property type="entry name" value="Resolvase-like_N_sf"/>
</dbReference>
<accession>A0A1I4YRZ8</accession>
<dbReference type="EMBL" id="FOVJ01000001">
    <property type="protein sequence ID" value="SFN40390.1"/>
    <property type="molecule type" value="Genomic_DNA"/>
</dbReference>
<evidence type="ECO:0000313" key="2">
    <source>
        <dbReference type="EMBL" id="SFN40390.1"/>
    </source>
</evidence>
<evidence type="ECO:0000259" key="1">
    <source>
        <dbReference type="PROSITE" id="PS51736"/>
    </source>
</evidence>
<sequence>MIIGYVRTSTIDQTTGFEAQLKELEGIKCQKIFRE</sequence>
<dbReference type="InterPro" id="IPR006119">
    <property type="entry name" value="Resolv_N"/>
</dbReference>
<dbReference type="SUPFAM" id="SSF53041">
    <property type="entry name" value="Resolvase-like"/>
    <property type="match status" value="1"/>
</dbReference>
<evidence type="ECO:0000313" key="3">
    <source>
        <dbReference type="Proteomes" id="UP000183107"/>
    </source>
</evidence>
<dbReference type="AlphaFoldDB" id="A0A1I4YRZ8"/>
<gene>
    <name evidence="2" type="ORF">SAMN05216386_0838</name>
</gene>
<feature type="domain" description="Resolvase/invertase-type recombinase catalytic" evidence="1">
    <location>
        <begin position="1"/>
        <end position="35"/>
    </location>
</feature>
<name>A0A1I4YRZ8_9PROT</name>
<dbReference type="GO" id="GO:0000150">
    <property type="term" value="F:DNA strand exchange activity"/>
    <property type="evidence" value="ECO:0007669"/>
    <property type="project" value="InterPro"/>
</dbReference>
<proteinExistence type="predicted"/>